<protein>
    <recommendedName>
        <fullName evidence="3">Hedgehog protein Hint domain-containing protein</fullName>
    </recommendedName>
</protein>
<dbReference type="AlphaFoldDB" id="A0A7S1THN3"/>
<dbReference type="CDD" id="cd00081">
    <property type="entry name" value="Hint"/>
    <property type="match status" value="1"/>
</dbReference>
<evidence type="ECO:0000256" key="2">
    <source>
        <dbReference type="SAM" id="SignalP"/>
    </source>
</evidence>
<dbReference type="PROSITE" id="PS50817">
    <property type="entry name" value="INTEIN_N_TER"/>
    <property type="match status" value="1"/>
</dbReference>
<proteinExistence type="predicted"/>
<feature type="chain" id="PRO_5031125699" description="Hedgehog protein Hint domain-containing protein" evidence="2">
    <location>
        <begin position="21"/>
        <end position="581"/>
    </location>
</feature>
<feature type="domain" description="Hedgehog protein Hint" evidence="3">
    <location>
        <begin position="393"/>
        <end position="545"/>
    </location>
</feature>
<gene>
    <name evidence="4" type="ORF">CCAE0312_LOCUS9044</name>
</gene>
<dbReference type="InterPro" id="IPR036844">
    <property type="entry name" value="Hint_dom_sf"/>
</dbReference>
<evidence type="ECO:0000259" key="3">
    <source>
        <dbReference type="Pfam" id="PF01079"/>
    </source>
</evidence>
<dbReference type="GO" id="GO:0016540">
    <property type="term" value="P:protein autoprocessing"/>
    <property type="evidence" value="ECO:0007669"/>
    <property type="project" value="InterPro"/>
</dbReference>
<evidence type="ECO:0000313" key="4">
    <source>
        <dbReference type="EMBL" id="CAD9236947.1"/>
    </source>
</evidence>
<dbReference type="InterPro" id="IPR050387">
    <property type="entry name" value="Hedgehog_Signaling"/>
</dbReference>
<feature type="region of interest" description="Disordered" evidence="1">
    <location>
        <begin position="308"/>
        <end position="400"/>
    </location>
</feature>
<dbReference type="Gene3D" id="2.170.16.10">
    <property type="entry name" value="Hedgehog/Intein (Hint) domain"/>
    <property type="match status" value="1"/>
</dbReference>
<reference evidence="4" key="1">
    <citation type="submission" date="2021-01" db="EMBL/GenBank/DDBJ databases">
        <authorList>
            <person name="Corre E."/>
            <person name="Pelletier E."/>
            <person name="Niang G."/>
            <person name="Scheremetjew M."/>
            <person name="Finn R."/>
            <person name="Kale V."/>
            <person name="Holt S."/>
            <person name="Cochrane G."/>
            <person name="Meng A."/>
            <person name="Brown T."/>
            <person name="Cohen L."/>
        </authorList>
    </citation>
    <scope>NUCLEOTIDE SEQUENCE</scope>
    <source>
        <strain evidence="4">SAG 36.94</strain>
    </source>
</reference>
<name>A0A7S1THN3_9RHOD</name>
<dbReference type="EMBL" id="HBGH01016374">
    <property type="protein sequence ID" value="CAD9236947.1"/>
    <property type="molecule type" value="Transcribed_RNA"/>
</dbReference>
<organism evidence="4">
    <name type="scientific">Compsopogon caeruleus</name>
    <dbReference type="NCBI Taxonomy" id="31354"/>
    <lineage>
        <taxon>Eukaryota</taxon>
        <taxon>Rhodophyta</taxon>
        <taxon>Compsopogonophyceae</taxon>
        <taxon>Compsopogonales</taxon>
        <taxon>Compsopogonaceae</taxon>
        <taxon>Compsopogon</taxon>
    </lineage>
</organism>
<dbReference type="PANTHER" id="PTHR11889:SF31">
    <property type="entry name" value="PROTEIN HEDGEHOG"/>
    <property type="match status" value="1"/>
</dbReference>
<dbReference type="PANTHER" id="PTHR11889">
    <property type="entry name" value="HEDGEHOG"/>
    <property type="match status" value="1"/>
</dbReference>
<evidence type="ECO:0000256" key="1">
    <source>
        <dbReference type="SAM" id="MobiDB-lite"/>
    </source>
</evidence>
<dbReference type="Pfam" id="PF01079">
    <property type="entry name" value="Hint"/>
    <property type="match status" value="1"/>
</dbReference>
<feature type="signal peptide" evidence="2">
    <location>
        <begin position="1"/>
        <end position="20"/>
    </location>
</feature>
<dbReference type="SUPFAM" id="SSF51294">
    <property type="entry name" value="Hedgehog/intein (Hint) domain"/>
    <property type="match status" value="1"/>
</dbReference>
<dbReference type="GO" id="GO:0016539">
    <property type="term" value="P:intein-mediated protein splicing"/>
    <property type="evidence" value="ECO:0007669"/>
    <property type="project" value="InterPro"/>
</dbReference>
<feature type="compositionally biased region" description="Low complexity" evidence="1">
    <location>
        <begin position="327"/>
        <end position="400"/>
    </location>
</feature>
<accession>A0A7S1THN3</accession>
<keyword evidence="2" id="KW-0732">Signal</keyword>
<dbReference type="InterPro" id="IPR006141">
    <property type="entry name" value="Intein_N"/>
</dbReference>
<sequence>MGKSWSVVGVITVLCSVVLAQYPGNFEYYRSLDENRCPTTVQWTFLIPANATLTNGFYYSLPPSVLTVNGTSCTADSAEAIWVATTETLPQSLLNPPMSYTLDKIRNCQPVNNMFNAVFDGAQQFQPPQILNVNLANVTADLSCGPVSLPAGTVLLFFTVLEIRPPVPISIDYSFGEPVLGIFNESGVYSGGRLDGKAFSVGDFIPDGESSCGNGSDSKPYFRCKSPVVTGFTEPSPVEALDIYNSSGIFTGQQQSCAPYCPPGNYYKHTGILEPHSYIAVIEDVANCASFSLCMLTVMNDTATPWTLNGAPGQADPISTFPPSPSPFGSTTPTPAPTGSSTASSTSPTESGNPTPTNGSSTMPSTTPTVSGNPTPSTTTSLAASSDGNSTVSPSSSNGSVCFPADATVELESGELIPMRLLKIGDRVRDTPSSFSTVFGFTHASTSERWRFVRIVVGERFITLSAAHYLYVNGVLKSADQVVLGDIVEGSPVSTVESTEELGLFAPHTMSGDIMVNGIRASCYTRHVNPTWAHMALVPLRFASLTGLSSINSAISSAFAEVHQNSFLQSFRRTLVPSGTI</sequence>
<dbReference type="InterPro" id="IPR001767">
    <property type="entry name" value="Hedgehog_Hint"/>
</dbReference>